<organism evidence="1 2">
    <name type="scientific">Geitlerinema calcuttense NRMC-F 0142</name>
    <dbReference type="NCBI Taxonomy" id="2922238"/>
    <lineage>
        <taxon>Bacteria</taxon>
        <taxon>Bacillati</taxon>
        <taxon>Cyanobacteriota</taxon>
        <taxon>Cyanophyceae</taxon>
        <taxon>Geitlerinematales</taxon>
        <taxon>Geitlerinemataceae</taxon>
        <taxon>Geitlerinema</taxon>
    </lineage>
</organism>
<protein>
    <submittedName>
        <fullName evidence="1">Tetratricopeptide repeat protein</fullName>
    </submittedName>
</protein>
<gene>
    <name evidence="1" type="ORF">QQ055_04090</name>
</gene>
<dbReference type="InterPro" id="IPR011990">
    <property type="entry name" value="TPR-like_helical_dom_sf"/>
</dbReference>
<evidence type="ECO:0000313" key="2">
    <source>
        <dbReference type="Proteomes" id="UP001230986"/>
    </source>
</evidence>
<name>A0ABT7LXA6_9CYAN</name>
<dbReference type="Gene3D" id="1.25.40.10">
    <property type="entry name" value="Tetratricopeptide repeat domain"/>
    <property type="match status" value="2"/>
</dbReference>
<reference evidence="1 2" key="1">
    <citation type="submission" date="2023-06" db="EMBL/GenBank/DDBJ databases">
        <title>Whole genome sequence of Oscillatoria calcuttensis NRMC-F 0142.</title>
        <authorList>
            <person name="Shakena Fathima T."/>
            <person name="Muralitharan G."/>
            <person name="Thajuddin N."/>
        </authorList>
    </citation>
    <scope>NUCLEOTIDE SEQUENCE [LARGE SCALE GENOMIC DNA]</scope>
    <source>
        <strain evidence="1 2">NRMC-F 0142</strain>
    </source>
</reference>
<dbReference type="SUPFAM" id="SSF48452">
    <property type="entry name" value="TPR-like"/>
    <property type="match status" value="2"/>
</dbReference>
<dbReference type="PANTHER" id="PTHR19959:SF119">
    <property type="entry name" value="FUNGAL LIPASE-LIKE DOMAIN-CONTAINING PROTEIN"/>
    <property type="match status" value="1"/>
</dbReference>
<sequence length="678" mass="75223">MGRLTDLLGLPLGTFPTHAYLTEESIVAESNVSSINCPIYERLKVALSLDLRRQIFFAVCDDLTFKNQIAAQLQAELTGATSPNSTLSTLPAASKTASAVATLPLSQTHPRLVSLHLNLSDPNIAAQIRQWLAQHPHLTPIPGFQILGIEKLTRQSPSLQRLFLHHLQQMAKNLESLDSSLLLWLPRPWFTSIQQSAPDFWRCHTGIFEFAGDPTPISDEVDATTVPELGGWGNGEMEKPTKSAVAVVAPPPQPQREPPVEAVGSLAPVERYLTLGNSYRDRIVAGDVTPQNLSAAIQAYEQALRALEETSPQVPDILNDLGNLYWLFSRQPSPPEQAQIYLEQALSLYQLALTLTMTGQTYSRLQNNLGAVYADLARYRDPVLNLQNAIAAYQEAVRDSLQRNCTEQLDAFKQYASTQNNLGTAYWNLAQQQNPDANLKSAIAAYQQALKYYTPDRETLSYGMIQNNLGTAFWNLAQYERSPDYLQMAIWSYREALQYRTFSVSATAYAATQNNLGTAYWHLANHKATPILKRAEDLLLCVEAYHAALEAANTLKQQQPPVPLSFDFFATHNNLGLAYFQLATDGKIKATLASTDVQSLAPVLSQVLEKSLEYLESALNHHVIAWQGWTQQAELRKSALSYILQAIKALYQQGGIAGQNQALSHLPSELLPEVMKKL</sequence>
<dbReference type="RefSeq" id="WP_286004268.1">
    <property type="nucleotide sequence ID" value="NZ_JASVEJ010000016.1"/>
</dbReference>
<dbReference type="PANTHER" id="PTHR19959">
    <property type="entry name" value="KINESIN LIGHT CHAIN"/>
    <property type="match status" value="1"/>
</dbReference>
<proteinExistence type="predicted"/>
<evidence type="ECO:0000313" key="1">
    <source>
        <dbReference type="EMBL" id="MDL5056647.1"/>
    </source>
</evidence>
<comment type="caution">
    <text evidence="1">The sequence shown here is derived from an EMBL/GenBank/DDBJ whole genome shotgun (WGS) entry which is preliminary data.</text>
</comment>
<accession>A0ABT7LXA6</accession>
<dbReference type="Proteomes" id="UP001230986">
    <property type="component" value="Unassembled WGS sequence"/>
</dbReference>
<keyword evidence="2" id="KW-1185">Reference proteome</keyword>
<dbReference type="EMBL" id="JASVEJ010000016">
    <property type="protein sequence ID" value="MDL5056647.1"/>
    <property type="molecule type" value="Genomic_DNA"/>
</dbReference>